<dbReference type="PANTHER" id="PTHR30408:SF12">
    <property type="entry name" value="TYPE I RESTRICTION ENZYME MJAVIII SPECIFICITY SUBUNIT"/>
    <property type="match status" value="1"/>
</dbReference>
<gene>
    <name evidence="5" type="ORF">FB551_2174</name>
</gene>
<sequence length="459" mass="53045">MKEEYLYKLCNIIGGKPNPQFDSAFSESESISFVKMKDLGKYHLTTNLLETEKKIKIEYAEKNGYKLIKKGSVILPRSGSVSQNHRAILGIDAYIVSHIFALEIIDENVINNYYLYYYLLNIDLGLIANKTTGIDSVTKERLGLLRIPIPPIEIQDKIISILKVIQKAEEKRKKSINLLNEFLRSIFFELFGDPIANTKQWKIKKKLSEIGEWKTGGTPTTSNLEYYNGNIPWFTSGELGKVFIDKSNKSISLEAIKNSNAKIIPQHSIMIGMYDTAAFKMSMNLVECCCNQAILYSKLNEDVYTLYVYYSLNYSKEFHLNKRKGARQKNLNATLIKEIEIYFPNDKNKIEHYNLLHALIEKQKQKINDSRNVLDNLFKSYLELLFVGKTDNVEASLEALNNENELLELINLFKNNKFVNQTDYNIKKDYLFELLEKSENELNGITQIFNNDIVELHIK</sequence>
<keyword evidence="3" id="KW-0238">DNA-binding</keyword>
<protein>
    <submittedName>
        <fullName evidence="5">Type I restriction enzyme S subunit</fullName>
    </submittedName>
</protein>
<feature type="domain" description="Type I restriction modification DNA specificity" evidence="4">
    <location>
        <begin position="9"/>
        <end position="176"/>
    </location>
</feature>
<dbReference type="InterPro" id="IPR044946">
    <property type="entry name" value="Restrct_endonuc_typeI_TRD_sf"/>
</dbReference>
<accession>A0A543ELK3</accession>
<keyword evidence="2" id="KW-0680">Restriction system</keyword>
<organism evidence="5 6">
    <name type="scientific">Chryseobacterium aquifrigidense</name>
    <dbReference type="NCBI Taxonomy" id="558021"/>
    <lineage>
        <taxon>Bacteria</taxon>
        <taxon>Pseudomonadati</taxon>
        <taxon>Bacteroidota</taxon>
        <taxon>Flavobacteriia</taxon>
        <taxon>Flavobacteriales</taxon>
        <taxon>Weeksellaceae</taxon>
        <taxon>Chryseobacterium group</taxon>
        <taxon>Chryseobacterium</taxon>
    </lineage>
</organism>
<keyword evidence="6" id="KW-1185">Reference proteome</keyword>
<dbReference type="RefSeq" id="WP_142017325.1">
    <property type="nucleotide sequence ID" value="NZ_VFPD01000001.1"/>
</dbReference>
<dbReference type="Gene3D" id="3.90.220.20">
    <property type="entry name" value="DNA methylase specificity domains"/>
    <property type="match status" value="2"/>
</dbReference>
<dbReference type="GO" id="GO:0003677">
    <property type="term" value="F:DNA binding"/>
    <property type="evidence" value="ECO:0007669"/>
    <property type="project" value="UniProtKB-KW"/>
</dbReference>
<proteinExistence type="inferred from homology"/>
<evidence type="ECO:0000256" key="1">
    <source>
        <dbReference type="ARBA" id="ARBA00010923"/>
    </source>
</evidence>
<reference evidence="5 6" key="1">
    <citation type="submission" date="2019-06" db="EMBL/GenBank/DDBJ databases">
        <title>Sorghum-associated microbial communities from plants grown in Nebraska, USA.</title>
        <authorList>
            <person name="Schachtman D."/>
        </authorList>
    </citation>
    <scope>NUCLEOTIDE SEQUENCE [LARGE SCALE GENOMIC DNA]</scope>
    <source>
        <strain evidence="5 6">110</strain>
    </source>
</reference>
<dbReference type="GO" id="GO:0009307">
    <property type="term" value="P:DNA restriction-modification system"/>
    <property type="evidence" value="ECO:0007669"/>
    <property type="project" value="UniProtKB-KW"/>
</dbReference>
<dbReference type="InterPro" id="IPR052021">
    <property type="entry name" value="Type-I_RS_S_subunit"/>
</dbReference>
<dbReference type="Proteomes" id="UP000316437">
    <property type="component" value="Unassembled WGS sequence"/>
</dbReference>
<dbReference type="InterPro" id="IPR000055">
    <property type="entry name" value="Restrct_endonuc_typeI_TRD"/>
</dbReference>
<evidence type="ECO:0000256" key="2">
    <source>
        <dbReference type="ARBA" id="ARBA00022747"/>
    </source>
</evidence>
<dbReference type="PANTHER" id="PTHR30408">
    <property type="entry name" value="TYPE-1 RESTRICTION ENZYME ECOKI SPECIFICITY PROTEIN"/>
    <property type="match status" value="1"/>
</dbReference>
<name>A0A543ELK3_9FLAO</name>
<comment type="similarity">
    <text evidence="1">Belongs to the type-I restriction system S methylase family.</text>
</comment>
<evidence type="ECO:0000313" key="5">
    <source>
        <dbReference type="EMBL" id="TQM22461.1"/>
    </source>
</evidence>
<feature type="domain" description="Type I restriction modification DNA specificity" evidence="4">
    <location>
        <begin position="200"/>
        <end position="366"/>
    </location>
</feature>
<dbReference type="AlphaFoldDB" id="A0A543ELK3"/>
<dbReference type="EMBL" id="VFPD01000001">
    <property type="protein sequence ID" value="TQM22461.1"/>
    <property type="molecule type" value="Genomic_DNA"/>
</dbReference>
<evidence type="ECO:0000256" key="3">
    <source>
        <dbReference type="ARBA" id="ARBA00023125"/>
    </source>
</evidence>
<evidence type="ECO:0000313" key="6">
    <source>
        <dbReference type="Proteomes" id="UP000316437"/>
    </source>
</evidence>
<dbReference type="Pfam" id="PF01420">
    <property type="entry name" value="Methylase_S"/>
    <property type="match status" value="2"/>
</dbReference>
<evidence type="ECO:0000259" key="4">
    <source>
        <dbReference type="Pfam" id="PF01420"/>
    </source>
</evidence>
<dbReference type="SUPFAM" id="SSF116734">
    <property type="entry name" value="DNA methylase specificity domain"/>
    <property type="match status" value="2"/>
</dbReference>
<dbReference type="CDD" id="cd17515">
    <property type="entry name" value="RMtype1_S_MjaORF132P_Sau1132ORF3780P-TRD1-CR1_like"/>
    <property type="match status" value="1"/>
</dbReference>
<comment type="caution">
    <text evidence="5">The sequence shown here is derived from an EMBL/GenBank/DDBJ whole genome shotgun (WGS) entry which is preliminary data.</text>
</comment>